<dbReference type="EMBL" id="UINC01030090">
    <property type="protein sequence ID" value="SVB13913.1"/>
    <property type="molecule type" value="Genomic_DNA"/>
</dbReference>
<name>A0A382BL83_9ZZZZ</name>
<sequence length="137" mass="16190">MIHDEITKINKYFKPYDWWAHILEPGQSTLYHSHEKEGFRDGIAWVYYVTYPENSGDMVLIVDALKKKLMYTIRPVVGNLVLFPTHVPHLVKRNVSTETRISIAGNHYPDSEKIDEFSKEIYEGRSNYFYYVGHYNN</sequence>
<evidence type="ECO:0000313" key="1">
    <source>
        <dbReference type="EMBL" id="SVB13913.1"/>
    </source>
</evidence>
<dbReference type="AlphaFoldDB" id="A0A382BL83"/>
<proteinExistence type="predicted"/>
<organism evidence="1">
    <name type="scientific">marine metagenome</name>
    <dbReference type="NCBI Taxonomy" id="408172"/>
    <lineage>
        <taxon>unclassified sequences</taxon>
        <taxon>metagenomes</taxon>
        <taxon>ecological metagenomes</taxon>
    </lineage>
</organism>
<protein>
    <recommendedName>
        <fullName evidence="2">Prolyl 4-hydroxylase alpha subunit Fe(2+) 2OG dioxygenase domain-containing protein</fullName>
    </recommendedName>
</protein>
<dbReference type="Pfam" id="PF13759">
    <property type="entry name" value="2OG-FeII_Oxy_5"/>
    <property type="match status" value="1"/>
</dbReference>
<reference evidence="1" key="1">
    <citation type="submission" date="2018-05" db="EMBL/GenBank/DDBJ databases">
        <authorList>
            <person name="Lanie J.A."/>
            <person name="Ng W.-L."/>
            <person name="Kazmierczak K.M."/>
            <person name="Andrzejewski T.M."/>
            <person name="Davidsen T.M."/>
            <person name="Wayne K.J."/>
            <person name="Tettelin H."/>
            <person name="Glass J.I."/>
            <person name="Rusch D."/>
            <person name="Podicherti R."/>
            <person name="Tsui H.-C.T."/>
            <person name="Winkler M.E."/>
        </authorList>
    </citation>
    <scope>NUCLEOTIDE SEQUENCE</scope>
</reference>
<dbReference type="Gene3D" id="2.60.120.620">
    <property type="entry name" value="q2cbj1_9rhob like domain"/>
    <property type="match status" value="1"/>
</dbReference>
<dbReference type="InterPro" id="IPR012668">
    <property type="entry name" value="CHP02466"/>
</dbReference>
<accession>A0A382BL83</accession>
<evidence type="ECO:0008006" key="2">
    <source>
        <dbReference type="Google" id="ProtNLM"/>
    </source>
</evidence>
<gene>
    <name evidence="1" type="ORF">METZ01_LOCUS166767</name>
</gene>